<feature type="non-terminal residue" evidence="1">
    <location>
        <position position="1"/>
    </location>
</feature>
<reference evidence="1 2" key="1">
    <citation type="submission" date="2015-07" db="EMBL/GenBank/DDBJ databases">
        <title>The genome of Eufriesea mexicana.</title>
        <authorList>
            <person name="Pan H."/>
            <person name="Kapheim K."/>
        </authorList>
    </citation>
    <scope>NUCLEOTIDE SEQUENCE [LARGE SCALE GENOMIC DNA]</scope>
    <source>
        <strain evidence="1">0111107269</strain>
        <tissue evidence="1">Whole body</tissue>
    </source>
</reference>
<dbReference type="EMBL" id="KQ766578">
    <property type="protein sequence ID" value="OAD53681.1"/>
    <property type="molecule type" value="Genomic_DNA"/>
</dbReference>
<evidence type="ECO:0000313" key="1">
    <source>
        <dbReference type="EMBL" id="OAD53681.1"/>
    </source>
</evidence>
<feature type="non-terminal residue" evidence="1">
    <location>
        <position position="360"/>
    </location>
</feature>
<keyword evidence="2" id="KW-1185">Reference proteome</keyword>
<organism evidence="1 2">
    <name type="scientific">Eufriesea mexicana</name>
    <dbReference type="NCBI Taxonomy" id="516756"/>
    <lineage>
        <taxon>Eukaryota</taxon>
        <taxon>Metazoa</taxon>
        <taxon>Ecdysozoa</taxon>
        <taxon>Arthropoda</taxon>
        <taxon>Hexapoda</taxon>
        <taxon>Insecta</taxon>
        <taxon>Pterygota</taxon>
        <taxon>Neoptera</taxon>
        <taxon>Endopterygota</taxon>
        <taxon>Hymenoptera</taxon>
        <taxon>Apocrita</taxon>
        <taxon>Aculeata</taxon>
        <taxon>Apoidea</taxon>
        <taxon>Anthophila</taxon>
        <taxon>Apidae</taxon>
        <taxon>Eufriesea</taxon>
    </lineage>
</organism>
<dbReference type="Proteomes" id="UP000250275">
    <property type="component" value="Unassembled WGS sequence"/>
</dbReference>
<dbReference type="AlphaFoldDB" id="A0A310SAJ9"/>
<dbReference type="OrthoDB" id="5812619at2759"/>
<sequence length="360" mass="42315">DMLHDLNSLVDFEESNISTNIFSSTMINPTQEENITELSKNAEIDLLFTDNIDNANVENTENQEIKYKDTMLQEKKCFNNKKNIANNTKKNWKHKSNKKDTDVDDHIKYILGEVDIELTSGEEETLNEVSEDTINALYNLKVKLMHKVPMQHRIEHTAGSRTLTRKENKLFLNYGPMKSGTFTPNEDKIIRNNWEAFCEVHNWNPKCVTPFINMKNGYKFYIKSLEERQKFTQFLANGLPWRTLYSVYHRFKYLYGKHKKRFQSVYGKGISNIREIVWSDVAKYFDGITSIFLCKTFFYLTKQATKKIGTNHFPDIVQYLYNEKIQDIKDELSDKFLPRLSYNNGNIKIIDKGLDEDIDI</sequence>
<gene>
    <name evidence="1" type="ORF">WN48_09588</name>
</gene>
<evidence type="ECO:0000313" key="2">
    <source>
        <dbReference type="Proteomes" id="UP000250275"/>
    </source>
</evidence>
<name>A0A310SAJ9_9HYME</name>
<proteinExistence type="predicted"/>
<accession>A0A310SAJ9</accession>
<protein>
    <submittedName>
        <fullName evidence="1">Uncharacterized protein</fullName>
    </submittedName>
</protein>